<dbReference type="GO" id="GO:0052816">
    <property type="term" value="F:long-chain fatty acyl-CoA hydrolase activity"/>
    <property type="evidence" value="ECO:0007669"/>
    <property type="project" value="TreeGrafter"/>
</dbReference>
<evidence type="ECO:0000256" key="8">
    <source>
        <dbReference type="PROSITE-ProRule" id="PRU01161"/>
    </source>
</evidence>
<dbReference type="PROSITE" id="PS51635">
    <property type="entry name" value="PNPLA"/>
    <property type="match status" value="1"/>
</dbReference>
<dbReference type="GO" id="GO:0016042">
    <property type="term" value="P:lipid catabolic process"/>
    <property type="evidence" value="ECO:0007669"/>
    <property type="project" value="UniProtKB-UniRule"/>
</dbReference>
<feature type="region of interest" description="Disordered" evidence="9">
    <location>
        <begin position="31"/>
        <end position="56"/>
    </location>
</feature>
<keyword evidence="3 8" id="KW-0378">Hydrolase</keyword>
<dbReference type="InterPro" id="IPR002110">
    <property type="entry name" value="Ankyrin_rpt"/>
</dbReference>
<dbReference type="SUPFAM" id="SSF48403">
    <property type="entry name" value="Ankyrin repeat"/>
    <property type="match status" value="1"/>
</dbReference>
<dbReference type="CTD" id="9822337"/>
<protein>
    <recommendedName>
        <fullName evidence="1">phospholipase A2</fullName>
        <ecNumber evidence="1">3.1.1.4</ecNumber>
    </recommendedName>
</protein>
<dbReference type="GeneID" id="9822337"/>
<feature type="active site" description="Proton acceptor" evidence="8">
    <location>
        <position position="632"/>
    </location>
</feature>
<evidence type="ECO:0000256" key="4">
    <source>
        <dbReference type="ARBA" id="ARBA00023043"/>
    </source>
</evidence>
<proteinExistence type="predicted"/>
<dbReference type="Gene3D" id="1.25.40.20">
    <property type="entry name" value="Ankyrin repeat-containing domain"/>
    <property type="match status" value="2"/>
</dbReference>
<dbReference type="EMBL" id="WUAV01000006">
    <property type="protein sequence ID" value="KAF1748041.1"/>
    <property type="molecule type" value="Genomic_DNA"/>
</dbReference>
<organism evidence="11 12">
    <name type="scientific">Caenorhabditis remanei</name>
    <name type="common">Caenorhabditis vulgaris</name>
    <dbReference type="NCBI Taxonomy" id="31234"/>
    <lineage>
        <taxon>Eukaryota</taxon>
        <taxon>Metazoa</taxon>
        <taxon>Ecdysozoa</taxon>
        <taxon>Nematoda</taxon>
        <taxon>Chromadorea</taxon>
        <taxon>Rhabditida</taxon>
        <taxon>Rhabditina</taxon>
        <taxon>Rhabditomorpha</taxon>
        <taxon>Rhabditoidea</taxon>
        <taxon>Rhabditidae</taxon>
        <taxon>Peloderinae</taxon>
        <taxon>Caenorhabditis</taxon>
    </lineage>
</organism>
<dbReference type="SUPFAM" id="SSF52151">
    <property type="entry name" value="FabD/lysophospholipase-like"/>
    <property type="match status" value="1"/>
</dbReference>
<keyword evidence="5 8" id="KW-0443">Lipid metabolism</keyword>
<dbReference type="EC" id="3.1.1.4" evidence="1"/>
<comment type="caution">
    <text evidence="11">The sequence shown here is derived from an EMBL/GenBank/DDBJ whole genome shotgun (WGS) entry which is preliminary data.</text>
</comment>
<evidence type="ECO:0000313" key="11">
    <source>
        <dbReference type="EMBL" id="KAF1748041.1"/>
    </source>
</evidence>
<dbReference type="InterPro" id="IPR016035">
    <property type="entry name" value="Acyl_Trfase/lysoPLipase"/>
</dbReference>
<dbReference type="PROSITE" id="PS50088">
    <property type="entry name" value="ANK_REPEAT"/>
    <property type="match status" value="1"/>
</dbReference>
<evidence type="ECO:0000256" key="2">
    <source>
        <dbReference type="ARBA" id="ARBA00022737"/>
    </source>
</evidence>
<evidence type="ECO:0000256" key="5">
    <source>
        <dbReference type="ARBA" id="ARBA00023098"/>
    </source>
</evidence>
<comment type="catalytic activity">
    <reaction evidence="6">
        <text>a 1,2-diacyl-sn-glycero-3-phosphocholine + H2O = a 1-acyl-sn-glycero-3-phosphocholine + a fatty acid + H(+)</text>
        <dbReference type="Rhea" id="RHEA:15801"/>
        <dbReference type="ChEBI" id="CHEBI:15377"/>
        <dbReference type="ChEBI" id="CHEBI:15378"/>
        <dbReference type="ChEBI" id="CHEBI:28868"/>
        <dbReference type="ChEBI" id="CHEBI:57643"/>
        <dbReference type="ChEBI" id="CHEBI:58168"/>
        <dbReference type="EC" id="3.1.1.4"/>
    </reaction>
    <physiologicalReaction direction="left-to-right" evidence="6">
        <dbReference type="Rhea" id="RHEA:15802"/>
    </physiologicalReaction>
</comment>
<evidence type="ECO:0000256" key="1">
    <source>
        <dbReference type="ARBA" id="ARBA00013278"/>
    </source>
</evidence>
<evidence type="ECO:0000313" key="12">
    <source>
        <dbReference type="Proteomes" id="UP000483820"/>
    </source>
</evidence>
<feature type="short sequence motif" description="DGA/G" evidence="8">
    <location>
        <begin position="632"/>
        <end position="634"/>
    </location>
</feature>
<dbReference type="PANTHER" id="PTHR24139">
    <property type="entry name" value="CALCIUM-INDEPENDENT PHOSPHOLIPASE A2"/>
    <property type="match status" value="1"/>
</dbReference>
<dbReference type="GO" id="GO:0005739">
    <property type="term" value="C:mitochondrion"/>
    <property type="evidence" value="ECO:0007669"/>
    <property type="project" value="TreeGrafter"/>
</dbReference>
<feature type="active site" description="Nucleophile" evidence="8">
    <location>
        <position position="506"/>
    </location>
</feature>
<feature type="short sequence motif" description="GXGXXG" evidence="8">
    <location>
        <begin position="472"/>
        <end position="477"/>
    </location>
</feature>
<evidence type="ECO:0000256" key="6">
    <source>
        <dbReference type="ARBA" id="ARBA00023422"/>
    </source>
</evidence>
<sequence>MDFLKKLAKSDAGQMAMNMVRQNVEEKFKEYTASQQNSVGSASQSGDTEGQPLWPGPVNKSLPFAIEKKLSSNFSRATYGDGYALVYTPTNYIVYANDDSTYIDHLEYLWKEFDECVLQHNDPVKLIDDLVQAIIREKEQQSDCLPVFFAIIAGFSKYVKQQQEKGGTRFSMSKLNKRGDTPVHVAAEYGTIGLLQCLWDECFDPLTINQNGETILQVARSRPDIIKYITKNVKGEVFDRMILTAENHPTPLEPKYPKSFESILKYTIDNNLPHCLFAPGVLISSSKFSFRDLETVLKILYIQDSDFLGRLHKSQNIFHNINAFSHQQQKLIMSFAKLEMLNVQDSDGLTPIHCIAKSGSVETFLTMWSYGADINLLSNNGQYPMDYALVRDDLDLVKAFLAFDGNYSDRFMKDAVSQKSRKCSETLKKHFKALEETKNNKIEFNNSDPTHRRCKNFPAITKDDRIVLSIDGGGMKGILALQLLKEIEKIVGNHFLKRFNHIGGTSTGSMITLGLVQYGNIDHVIRQYFRMKDEIFIGSRPYSGEGLENALINEFGRDTLKQLGEKNNIRVCIPVARVDISPPQLYMFRSYDLRDPVFEKDSSNLNWCAAKVVRSSSAAPSFFPPVDGKFMDGGLIANNPSIDILTDCQRLEFERNERNITKIIVSVGTGAMEKKIDNIDLMKPTTMGGIINTFNQVLHLKDVFIEQLTASDGVTVERARWMAEAMGMAFFRFTPNLEFPVAIDEKKDSALIDAMLAVKYEAITMRNEMLMLASIFK</sequence>
<feature type="compositionally biased region" description="Polar residues" evidence="9">
    <location>
        <begin position="32"/>
        <end position="48"/>
    </location>
</feature>
<evidence type="ECO:0000256" key="3">
    <source>
        <dbReference type="ARBA" id="ARBA00022801"/>
    </source>
</evidence>
<accession>A0A6A5FZX7</accession>
<dbReference type="RefSeq" id="XP_003118196.2">
    <property type="nucleotide sequence ID" value="XM_003118148.2"/>
</dbReference>
<dbReference type="InterPro" id="IPR047148">
    <property type="entry name" value="PLPL9"/>
</dbReference>
<dbReference type="PANTHER" id="PTHR24139:SF34">
    <property type="entry name" value="85_88 KDA CALCIUM-INDEPENDENT PHOSPHOLIPASE A2"/>
    <property type="match status" value="1"/>
</dbReference>
<dbReference type="InterPro" id="IPR036770">
    <property type="entry name" value="Ankyrin_rpt-contain_sf"/>
</dbReference>
<feature type="short sequence motif" description="GXSXG" evidence="8">
    <location>
        <begin position="504"/>
        <end position="508"/>
    </location>
</feature>
<dbReference type="PROSITE" id="PS50297">
    <property type="entry name" value="ANK_REP_REGION"/>
    <property type="match status" value="1"/>
</dbReference>
<evidence type="ECO:0000256" key="9">
    <source>
        <dbReference type="SAM" id="MobiDB-lite"/>
    </source>
</evidence>
<dbReference type="AlphaFoldDB" id="A0A6A5FZX7"/>
<dbReference type="GO" id="GO:0047499">
    <property type="term" value="F:calcium-independent phospholipase A2 activity"/>
    <property type="evidence" value="ECO:0007669"/>
    <property type="project" value="InterPro"/>
</dbReference>
<feature type="repeat" description="ANK" evidence="7">
    <location>
        <begin position="347"/>
        <end position="379"/>
    </location>
</feature>
<dbReference type="GO" id="GO:2000304">
    <property type="term" value="P:positive regulation of ceramide biosynthetic process"/>
    <property type="evidence" value="ECO:0007669"/>
    <property type="project" value="TreeGrafter"/>
</dbReference>
<dbReference type="Gene3D" id="3.40.1090.10">
    <property type="entry name" value="Cytosolic phospholipase A2 catalytic domain"/>
    <property type="match status" value="1"/>
</dbReference>
<gene>
    <name evidence="11" type="ORF">GCK72_024508</name>
</gene>
<feature type="domain" description="PNPLA" evidence="10">
    <location>
        <begin position="468"/>
        <end position="645"/>
    </location>
</feature>
<keyword evidence="2" id="KW-0677">Repeat</keyword>
<reference evidence="11 12" key="1">
    <citation type="submission" date="2019-12" db="EMBL/GenBank/DDBJ databases">
        <title>Chromosome-level assembly of the Caenorhabditis remanei genome.</title>
        <authorList>
            <person name="Teterina A.A."/>
            <person name="Willis J.H."/>
            <person name="Phillips P.C."/>
        </authorList>
    </citation>
    <scope>NUCLEOTIDE SEQUENCE [LARGE SCALE GENOMIC DNA]</scope>
    <source>
        <strain evidence="11 12">PX506</strain>
        <tissue evidence="11">Whole organism</tissue>
    </source>
</reference>
<keyword evidence="8" id="KW-0442">Lipid degradation</keyword>
<keyword evidence="4 7" id="KW-0040">ANK repeat</keyword>
<dbReference type="InterPro" id="IPR002641">
    <property type="entry name" value="PNPLA_dom"/>
</dbReference>
<name>A0A6A5FZX7_CAERE</name>
<dbReference type="KEGG" id="crq:GCK72_024508"/>
<dbReference type="Pfam" id="PF01734">
    <property type="entry name" value="Patatin"/>
    <property type="match status" value="1"/>
</dbReference>
<dbReference type="SMART" id="SM00248">
    <property type="entry name" value="ANK"/>
    <property type="match status" value="4"/>
</dbReference>
<dbReference type="Proteomes" id="UP000483820">
    <property type="component" value="Chromosome X"/>
</dbReference>
<evidence type="ECO:0000259" key="10">
    <source>
        <dbReference type="PROSITE" id="PS51635"/>
    </source>
</evidence>
<evidence type="ECO:0000256" key="7">
    <source>
        <dbReference type="PROSITE-ProRule" id="PRU00023"/>
    </source>
</evidence>